<proteinExistence type="predicted"/>
<feature type="compositionally biased region" description="Polar residues" evidence="1">
    <location>
        <begin position="443"/>
        <end position="463"/>
    </location>
</feature>
<dbReference type="EMBL" id="PDNB01000101">
    <property type="protein sequence ID" value="PGH08493.1"/>
    <property type="molecule type" value="Genomic_DNA"/>
</dbReference>
<name>A0A2B7XI96_9EURO</name>
<feature type="region of interest" description="Disordered" evidence="1">
    <location>
        <begin position="55"/>
        <end position="124"/>
    </location>
</feature>
<dbReference type="OrthoDB" id="5404323at2759"/>
<dbReference type="Proteomes" id="UP000223968">
    <property type="component" value="Unassembled WGS sequence"/>
</dbReference>
<feature type="compositionally biased region" description="Low complexity" evidence="1">
    <location>
        <begin position="389"/>
        <end position="412"/>
    </location>
</feature>
<reference evidence="2 3" key="1">
    <citation type="submission" date="2017-10" db="EMBL/GenBank/DDBJ databases">
        <title>Comparative genomics in systemic dimorphic fungi from Ajellomycetaceae.</title>
        <authorList>
            <person name="Munoz J.F."/>
            <person name="Mcewen J.G."/>
            <person name="Clay O.K."/>
            <person name="Cuomo C.A."/>
        </authorList>
    </citation>
    <scope>NUCLEOTIDE SEQUENCE [LARGE SCALE GENOMIC DNA]</scope>
    <source>
        <strain evidence="2 3">UAMH5409</strain>
    </source>
</reference>
<comment type="caution">
    <text evidence="2">The sequence shown here is derived from an EMBL/GenBank/DDBJ whole genome shotgun (WGS) entry which is preliminary data.</text>
</comment>
<evidence type="ECO:0000313" key="3">
    <source>
        <dbReference type="Proteomes" id="UP000223968"/>
    </source>
</evidence>
<dbReference type="AlphaFoldDB" id="A0A2B7XI96"/>
<gene>
    <name evidence="2" type="ORF">AJ79_05982</name>
</gene>
<accession>A0A2B7XI96</accession>
<feature type="region of interest" description="Disordered" evidence="1">
    <location>
        <begin position="324"/>
        <end position="355"/>
    </location>
</feature>
<feature type="compositionally biased region" description="Basic and acidic residues" evidence="1">
    <location>
        <begin position="418"/>
        <end position="430"/>
    </location>
</feature>
<evidence type="ECO:0000256" key="1">
    <source>
        <dbReference type="SAM" id="MobiDB-lite"/>
    </source>
</evidence>
<feature type="region of interest" description="Disordered" evidence="1">
    <location>
        <begin position="383"/>
        <end position="569"/>
    </location>
</feature>
<evidence type="ECO:0000313" key="2">
    <source>
        <dbReference type="EMBL" id="PGH08493.1"/>
    </source>
</evidence>
<protein>
    <submittedName>
        <fullName evidence="2">Uncharacterized protein</fullName>
    </submittedName>
</protein>
<feature type="compositionally biased region" description="Low complexity" evidence="1">
    <location>
        <begin position="63"/>
        <end position="76"/>
    </location>
</feature>
<feature type="compositionally biased region" description="Polar residues" evidence="1">
    <location>
        <begin position="98"/>
        <end position="114"/>
    </location>
</feature>
<feature type="compositionally biased region" description="Polar residues" evidence="1">
    <location>
        <begin position="324"/>
        <end position="349"/>
    </location>
</feature>
<keyword evidence="3" id="KW-1185">Reference proteome</keyword>
<organism evidence="2 3">
    <name type="scientific">Helicocarpus griseus UAMH5409</name>
    <dbReference type="NCBI Taxonomy" id="1447875"/>
    <lineage>
        <taxon>Eukaryota</taxon>
        <taxon>Fungi</taxon>
        <taxon>Dikarya</taxon>
        <taxon>Ascomycota</taxon>
        <taxon>Pezizomycotina</taxon>
        <taxon>Eurotiomycetes</taxon>
        <taxon>Eurotiomycetidae</taxon>
        <taxon>Onygenales</taxon>
        <taxon>Ajellomycetaceae</taxon>
        <taxon>Helicocarpus</taxon>
    </lineage>
</organism>
<sequence>MFLNLGLTADAAAAHTHEFSKQSNSQPNSSFLSRTSAAILPLGFMSSKHSSLSGAVQPEVTQPSIASSPLATPLLSSDEDYTPLETSDPGPDDRAQEAPNTTVKKQARTKTSFSFAHPPPSARRKRLGIRPRRLLQLHQVSQTTRPIPALDVLASAVCTVSRKFPVISRGKDGLSTNDLVLVTSDIYEQPSAEDDRSISSEDDTQDQREVVATVCHHRKEGFKANGNVEICLQQGSRWEASRLPSGGYEFTGTTESGEQMCVRWVLRGKGNRRISGSSTGDSTFDDGKRFTFSIIDPTTRRHPVIAWMSRQGIDVLDQYPLASSIAQGPSSPASKSPRTSTDQPRSIDSQEPPLVKTDDHLRTLIVISGVWAAFQEGWPQTPLYAETNPSSPTTAATSSSLASSTQQRSRSTYFPGNGKEKADTIDESPRSKSLPFSGGRISNLLSRSSLDGRFKNSSSTNHEALQEKGGQDGTTSKVSELNLADDRNSHHPDKHTRRSKNPGADEHHLHATSNFQSPRPSYGGESQREPLSNPPSVYMEKGKPERAKSKRWRRLSNWLGSMGKKKGAS</sequence>